<evidence type="ECO:0000313" key="1">
    <source>
        <dbReference type="EMBL" id="TQM63249.1"/>
    </source>
</evidence>
<accession>A0A543HY66</accession>
<protein>
    <submittedName>
        <fullName evidence="1">DUF2993 family protein</fullName>
    </submittedName>
</protein>
<evidence type="ECO:0000313" key="2">
    <source>
        <dbReference type="Proteomes" id="UP000318331"/>
    </source>
</evidence>
<reference evidence="1 2" key="1">
    <citation type="submission" date="2019-06" db="EMBL/GenBank/DDBJ databases">
        <title>Sequencing the genomes of 1000 actinobacteria strains.</title>
        <authorList>
            <person name="Klenk H.-P."/>
        </authorList>
    </citation>
    <scope>NUCLEOTIDE SEQUENCE [LARGE SCALE GENOMIC DNA]</scope>
    <source>
        <strain evidence="1 2">DSM 18031</strain>
    </source>
</reference>
<name>A0A543HY66_9MICO</name>
<dbReference type="Proteomes" id="UP000318331">
    <property type="component" value="Unassembled WGS sequence"/>
</dbReference>
<keyword evidence="2" id="KW-1185">Reference proteome</keyword>
<sequence length="250" mass="26329">MKRLVITLSVFTVLLGLLAWGVGVIDPWVRARVADVIAGAVSDRVDPADRKRVIAEIGGFSIFTQLASGRLDDVTVTAPEATLGSATGDLYLTLTGMPVDAAIPFTSGKLRVTMPANTLAEKAVAAADNQLVGLSADGDQVKVTRGFYVAGYSRVFEVWLDLTVQGQNLVITPARAAEDGVGKTFDELRAAYGSRLGDSLDPRTACVAQYFPRGATLDGVTAEGSNLVFDFTLAADFIANPEQREAGSCA</sequence>
<dbReference type="AlphaFoldDB" id="A0A543HY66"/>
<gene>
    <name evidence="1" type="ORF">FB466_1505</name>
</gene>
<organism evidence="1 2">
    <name type="scientific">Klugiella xanthotipulae</name>
    <dbReference type="NCBI Taxonomy" id="244735"/>
    <lineage>
        <taxon>Bacteria</taxon>
        <taxon>Bacillati</taxon>
        <taxon>Actinomycetota</taxon>
        <taxon>Actinomycetes</taxon>
        <taxon>Micrococcales</taxon>
        <taxon>Microbacteriaceae</taxon>
        <taxon>Klugiella</taxon>
    </lineage>
</organism>
<proteinExistence type="predicted"/>
<dbReference type="EMBL" id="VFPN01000002">
    <property type="protein sequence ID" value="TQM63249.1"/>
    <property type="molecule type" value="Genomic_DNA"/>
</dbReference>
<dbReference type="Pfam" id="PF11209">
    <property type="entry name" value="LmeA"/>
    <property type="match status" value="1"/>
</dbReference>
<comment type="caution">
    <text evidence="1">The sequence shown here is derived from an EMBL/GenBank/DDBJ whole genome shotgun (WGS) entry which is preliminary data.</text>
</comment>
<dbReference type="InterPro" id="IPR021373">
    <property type="entry name" value="DUF2993"/>
</dbReference>